<proteinExistence type="predicted"/>
<dbReference type="EMBL" id="NBNE01001947">
    <property type="protein sequence ID" value="OWZ12084.1"/>
    <property type="molecule type" value="Genomic_DNA"/>
</dbReference>
<dbReference type="Proteomes" id="UP000198211">
    <property type="component" value="Unassembled WGS sequence"/>
</dbReference>
<accession>A0A225W3X6</accession>
<feature type="non-terminal residue" evidence="1">
    <location>
        <position position="1"/>
    </location>
</feature>
<keyword evidence="2" id="KW-1185">Reference proteome</keyword>
<dbReference type="AlphaFoldDB" id="A0A225W3X6"/>
<gene>
    <name evidence="1" type="ORF">PHMEG_00014807</name>
</gene>
<protein>
    <submittedName>
        <fullName evidence="1">Uncharacterized protein</fullName>
    </submittedName>
</protein>
<sequence>KETLEHIFWNCRVPQTCWKQCIEHWTGEQQTETTMSTLCQPGSASDHKDHTTISIADRRIRGTRLRLGIQILQHKPRGTPSQVDQFTGTQESQIPEIVKRLKTYQQSCNR</sequence>
<organism evidence="1 2">
    <name type="scientific">Phytophthora megakarya</name>
    <dbReference type="NCBI Taxonomy" id="4795"/>
    <lineage>
        <taxon>Eukaryota</taxon>
        <taxon>Sar</taxon>
        <taxon>Stramenopiles</taxon>
        <taxon>Oomycota</taxon>
        <taxon>Peronosporomycetes</taxon>
        <taxon>Peronosporales</taxon>
        <taxon>Peronosporaceae</taxon>
        <taxon>Phytophthora</taxon>
    </lineage>
</organism>
<evidence type="ECO:0000313" key="2">
    <source>
        <dbReference type="Proteomes" id="UP000198211"/>
    </source>
</evidence>
<comment type="caution">
    <text evidence="1">The sequence shown here is derived from an EMBL/GenBank/DDBJ whole genome shotgun (WGS) entry which is preliminary data.</text>
</comment>
<reference evidence="2" key="1">
    <citation type="submission" date="2017-03" db="EMBL/GenBank/DDBJ databases">
        <title>Phytopthora megakarya and P. palmivora, two closely related causual agents of cacao black pod achieved similar genome size and gene model numbers by different mechanisms.</title>
        <authorList>
            <person name="Ali S."/>
            <person name="Shao J."/>
            <person name="Larry D.J."/>
            <person name="Kronmiller B."/>
            <person name="Shen D."/>
            <person name="Strem M.D."/>
            <person name="Melnick R.L."/>
            <person name="Guiltinan M.J."/>
            <person name="Tyler B.M."/>
            <person name="Meinhardt L.W."/>
            <person name="Bailey B.A."/>
        </authorList>
    </citation>
    <scope>NUCLEOTIDE SEQUENCE [LARGE SCALE GENOMIC DNA]</scope>
    <source>
        <strain evidence="2">zdho120</strain>
    </source>
</reference>
<name>A0A225W3X6_9STRA</name>
<evidence type="ECO:0000313" key="1">
    <source>
        <dbReference type="EMBL" id="OWZ12084.1"/>
    </source>
</evidence>